<feature type="transmembrane region" description="Helical" evidence="1">
    <location>
        <begin position="101"/>
        <end position="122"/>
    </location>
</feature>
<dbReference type="PATRIC" id="fig|1292033.3.peg.437"/>
<proteinExistence type="predicted"/>
<sequence length="577" mass="67531">MADNIIFNPVKEYQNYKDKHLKIVNDYFEELTKKSQIDLNQNKQQVAKINQTNNRVITHKKSLRKFKILAKITLIIAFLFLVVVIYFTVKFSSSAQTIATWTIIFLTISAILFVGLLLVYLLEIRPKIKQVQTIILNDQIKYDQQVEIGVNQVKDLIDLIGYGTKEKLFSQSFSLIKFNRFLGVKNLNRFQETYLDSQQIYNDDFSCLNIKSGLVYHTPFLINRSIYEQIESKTYTGTLTISWEEQDGDQTITMTEILTASVVKPLPVNYYQSSLALGIEIAPNLEFSRSSSNFHNLSEKEKTKKYQKTEKQLYKYAERNLDFSPLANTKFETAFAAFNRKNDKEFRLMFTPLAQNNLMQLIEDNTYGFGDNFIMFKISKALFISSSNLDHFEINDNLLKYYTYDYNEIKNTFIKDNANYFDQIYWLFAPFFAIPTLSNSSSETIIFNNNQTFDLTVSEVESQVWSLSKTLFDHELVKTDSLLKAVVVDQKNHLYEIHSKGYDIVKRTDFIPVLGDDGWWHDVPVIWDDYVEYQKITKIKLTPFKEFVIDDQWKQKFGSKLTDKQYITDLAIIEFLD</sequence>
<keyword evidence="1" id="KW-1133">Transmembrane helix</keyword>
<keyword evidence="3" id="KW-1185">Reference proteome</keyword>
<dbReference type="RefSeq" id="WP_015587449.1">
    <property type="nucleotide sequence ID" value="NC_021083.1"/>
</dbReference>
<protein>
    <submittedName>
        <fullName evidence="2">Uncharacterized protein</fullName>
    </submittedName>
</protein>
<gene>
    <name evidence="2" type="ORF">MPUT9231_4490</name>
</gene>
<dbReference type="EMBL" id="CP004357">
    <property type="protein sequence ID" value="AGJ90859.1"/>
    <property type="molecule type" value="Genomic_DNA"/>
</dbReference>
<dbReference type="NCBIfam" id="NF046000">
    <property type="entry name" value="MAG1210_fam"/>
    <property type="match status" value="1"/>
</dbReference>
<evidence type="ECO:0000256" key="1">
    <source>
        <dbReference type="SAM" id="Phobius"/>
    </source>
</evidence>
<keyword evidence="1" id="KW-0812">Transmembrane</keyword>
<dbReference type="Proteomes" id="UP000012984">
    <property type="component" value="Chromosome"/>
</dbReference>
<feature type="transmembrane region" description="Helical" evidence="1">
    <location>
        <begin position="68"/>
        <end position="89"/>
    </location>
</feature>
<dbReference type="KEGG" id="mput:MPUT9231_4490"/>
<name>M9WHK0_9MOLU</name>
<dbReference type="HOGENOM" id="CLU_473152_0_0_14"/>
<dbReference type="AlphaFoldDB" id="M9WHK0"/>
<dbReference type="eggNOG" id="ENOG502Z8MZ">
    <property type="taxonomic scope" value="Bacteria"/>
</dbReference>
<reference evidence="2 3" key="1">
    <citation type="journal article" date="2013" name="Genome Announc.">
        <title>Complete Genome Sequence of Mycoplasma putrefaciens Strain 9231, One of the Agents of Contagious Agalactia in Goats.</title>
        <authorList>
            <person name="Dupuy V."/>
            <person name="Sirand-Pugnet P."/>
            <person name="Baranowski E."/>
            <person name="Barre A."/>
            <person name="Breton M."/>
            <person name="Couture C."/>
            <person name="Dordet-Frisoni E."/>
            <person name="Gaurivaud P."/>
            <person name="Jacob D."/>
            <person name="Lemaitre C."/>
            <person name="Manso-Silvan L."/>
            <person name="Nikolski M."/>
            <person name="Nouvel L.X."/>
            <person name="Poumarat F."/>
            <person name="Tardy F."/>
            <person name="Thebault P."/>
            <person name="Theil S."/>
            <person name="Citti C."/>
            <person name="Blanchard A."/>
            <person name="Thiaucourt F."/>
        </authorList>
    </citation>
    <scope>NUCLEOTIDE SEQUENCE [LARGE SCALE GENOMIC DNA]</scope>
    <source>
        <strain evidence="2">Mput9231</strain>
    </source>
</reference>
<evidence type="ECO:0000313" key="2">
    <source>
        <dbReference type="EMBL" id="AGJ90859.1"/>
    </source>
</evidence>
<evidence type="ECO:0000313" key="3">
    <source>
        <dbReference type="Proteomes" id="UP000012984"/>
    </source>
</evidence>
<keyword evidence="1" id="KW-0472">Membrane</keyword>
<dbReference type="OrthoDB" id="8477532at2"/>
<organism evidence="2 3">
    <name type="scientific">Mycoplasma putrefaciens Mput9231</name>
    <dbReference type="NCBI Taxonomy" id="1292033"/>
    <lineage>
        <taxon>Bacteria</taxon>
        <taxon>Bacillati</taxon>
        <taxon>Mycoplasmatota</taxon>
        <taxon>Mollicutes</taxon>
        <taxon>Mycoplasmataceae</taxon>
        <taxon>Mycoplasma</taxon>
    </lineage>
</organism>
<accession>M9WHK0</accession>